<evidence type="ECO:0000256" key="2">
    <source>
        <dbReference type="ARBA" id="ARBA00022576"/>
    </source>
</evidence>
<dbReference type="GO" id="GO:0008483">
    <property type="term" value="F:transaminase activity"/>
    <property type="evidence" value="ECO:0007669"/>
    <property type="project" value="UniProtKB-KW"/>
</dbReference>
<dbReference type="PROSITE" id="PS00599">
    <property type="entry name" value="AA_TRANSFER_CLASS_2"/>
    <property type="match status" value="1"/>
</dbReference>
<dbReference type="InterPro" id="IPR015422">
    <property type="entry name" value="PyrdxlP-dep_Trfase_small"/>
</dbReference>
<gene>
    <name evidence="8" type="ORF">MHIB_01300</name>
</gene>
<proteinExistence type="inferred from homology"/>
<keyword evidence="2 8" id="KW-0032">Aminotransferase</keyword>
<protein>
    <submittedName>
        <fullName evidence="8">Aspartate aminotransferase</fullName>
    </submittedName>
</protein>
<dbReference type="OrthoDB" id="9809616at2"/>
<evidence type="ECO:0000256" key="6">
    <source>
        <dbReference type="SAM" id="MobiDB-lite"/>
    </source>
</evidence>
<dbReference type="Gene3D" id="3.40.640.10">
    <property type="entry name" value="Type I PLP-dependent aspartate aminotransferase-like (Major domain)"/>
    <property type="match status" value="1"/>
</dbReference>
<comment type="similarity">
    <text evidence="5">Belongs to the class-II pyridoxal-phosphate-dependent aminotransferase family.</text>
</comment>
<evidence type="ECO:0000256" key="4">
    <source>
        <dbReference type="ARBA" id="ARBA00022898"/>
    </source>
</evidence>
<dbReference type="Gene3D" id="3.90.1150.10">
    <property type="entry name" value="Aspartate Aminotransferase, domain 1"/>
    <property type="match status" value="1"/>
</dbReference>
<dbReference type="PANTHER" id="PTHR43643:SF3">
    <property type="entry name" value="HISTIDINOL-PHOSPHATE AMINOTRANSFERASE"/>
    <property type="match status" value="1"/>
</dbReference>
<evidence type="ECO:0000256" key="3">
    <source>
        <dbReference type="ARBA" id="ARBA00022679"/>
    </source>
</evidence>
<sequence length="383" mass="40357">MTSAAYADSLIAHRSGAGPSAVDPFALALNESPLPPLPAVRAALIDRMGAANRYPDFLPFRLRRLIADHAQVGEENVAIGSGASGLALRVFQTFATPGERIVLSTPTFDGFPAFARMAGLDLVDIPLDGDGHHDLTAMAHAAQHARMVVVCRPHNPTGTVEPVAEVERLVANVPADTIVVLDEAYIEFVSPGRRIDVSRLIARFPNVIVLRTFSKAYGLAGLRIGYALAAPALAGLLWSTQLPFGTGAGCTEAVAASYAAAAQLEQRIARIVAERSYLRARLHAAGARTTDSHANFVYLTAAERSWSEAFTGSGLRVRGYPDGAVRITVGSRASTLRVLAAVERALSGPAGAPRGRTRSAVRSMREPAPVGPAAMHRPAPTPG</sequence>
<dbReference type="SUPFAM" id="SSF53383">
    <property type="entry name" value="PLP-dependent transferases"/>
    <property type="match status" value="1"/>
</dbReference>
<organism evidence="8 9">
    <name type="scientific">Mycolicibacter hiberniae</name>
    <dbReference type="NCBI Taxonomy" id="29314"/>
    <lineage>
        <taxon>Bacteria</taxon>
        <taxon>Bacillati</taxon>
        <taxon>Actinomycetota</taxon>
        <taxon>Actinomycetes</taxon>
        <taxon>Mycobacteriales</taxon>
        <taxon>Mycobacteriaceae</taxon>
        <taxon>Mycolicibacter</taxon>
    </lineage>
</organism>
<dbReference type="PANTHER" id="PTHR43643">
    <property type="entry name" value="HISTIDINOL-PHOSPHATE AMINOTRANSFERASE 2"/>
    <property type="match status" value="1"/>
</dbReference>
<dbReference type="EMBL" id="AP022609">
    <property type="protein sequence ID" value="BBZ21712.1"/>
    <property type="molecule type" value="Genomic_DNA"/>
</dbReference>
<keyword evidence="4 5" id="KW-0663">Pyridoxal phosphate</keyword>
<dbReference type="AlphaFoldDB" id="A0A7I7WXC3"/>
<accession>A0A7I7WXC3</accession>
<reference evidence="8 9" key="1">
    <citation type="journal article" date="2019" name="Emerg. Microbes Infect.">
        <title>Comprehensive subspecies identification of 175 nontuberculous mycobacteria species based on 7547 genomic profiles.</title>
        <authorList>
            <person name="Matsumoto Y."/>
            <person name="Kinjo T."/>
            <person name="Motooka D."/>
            <person name="Nabeya D."/>
            <person name="Jung N."/>
            <person name="Uechi K."/>
            <person name="Horii T."/>
            <person name="Iida T."/>
            <person name="Fujita J."/>
            <person name="Nakamura S."/>
        </authorList>
    </citation>
    <scope>NUCLEOTIDE SEQUENCE [LARGE SCALE GENOMIC DNA]</scope>
    <source>
        <strain evidence="8 9">JCM 13571</strain>
    </source>
</reference>
<dbReference type="InterPro" id="IPR015421">
    <property type="entry name" value="PyrdxlP-dep_Trfase_major"/>
</dbReference>
<feature type="domain" description="Aminotransferase class I/classII large" evidence="7">
    <location>
        <begin position="26"/>
        <end position="339"/>
    </location>
</feature>
<dbReference type="CDD" id="cd00609">
    <property type="entry name" value="AAT_like"/>
    <property type="match status" value="1"/>
</dbReference>
<dbReference type="KEGG" id="mhib:MHIB_01300"/>
<dbReference type="InterPro" id="IPR004839">
    <property type="entry name" value="Aminotransferase_I/II_large"/>
</dbReference>
<dbReference type="InterPro" id="IPR015424">
    <property type="entry name" value="PyrdxlP-dep_Trfase"/>
</dbReference>
<dbReference type="RefSeq" id="WP_109559883.1">
    <property type="nucleotide sequence ID" value="NZ_AP022609.1"/>
</dbReference>
<evidence type="ECO:0000313" key="9">
    <source>
        <dbReference type="Proteomes" id="UP000467260"/>
    </source>
</evidence>
<evidence type="ECO:0000313" key="8">
    <source>
        <dbReference type="EMBL" id="BBZ21712.1"/>
    </source>
</evidence>
<feature type="region of interest" description="Disordered" evidence="6">
    <location>
        <begin position="348"/>
        <end position="383"/>
    </location>
</feature>
<dbReference type="GO" id="GO:0030170">
    <property type="term" value="F:pyridoxal phosphate binding"/>
    <property type="evidence" value="ECO:0007669"/>
    <property type="project" value="InterPro"/>
</dbReference>
<keyword evidence="9" id="KW-1185">Reference proteome</keyword>
<keyword evidence="3 8" id="KW-0808">Transferase</keyword>
<dbReference type="Proteomes" id="UP000467260">
    <property type="component" value="Chromosome"/>
</dbReference>
<evidence type="ECO:0000259" key="7">
    <source>
        <dbReference type="Pfam" id="PF00155"/>
    </source>
</evidence>
<evidence type="ECO:0000256" key="5">
    <source>
        <dbReference type="RuleBase" id="RU003693"/>
    </source>
</evidence>
<dbReference type="Pfam" id="PF00155">
    <property type="entry name" value="Aminotran_1_2"/>
    <property type="match status" value="1"/>
</dbReference>
<comment type="cofactor">
    <cofactor evidence="1 5">
        <name>pyridoxal 5'-phosphate</name>
        <dbReference type="ChEBI" id="CHEBI:597326"/>
    </cofactor>
</comment>
<dbReference type="InterPro" id="IPR050106">
    <property type="entry name" value="HistidinolP_aminotransfase"/>
</dbReference>
<evidence type="ECO:0000256" key="1">
    <source>
        <dbReference type="ARBA" id="ARBA00001933"/>
    </source>
</evidence>
<name>A0A7I7WXC3_9MYCO</name>
<dbReference type="InterPro" id="IPR001917">
    <property type="entry name" value="Aminotrans_II_pyridoxalP_BS"/>
</dbReference>